<dbReference type="PANTHER" id="PTHR33026">
    <property type="entry name" value="OS06G0360600 PROTEIN"/>
    <property type="match status" value="1"/>
</dbReference>
<dbReference type="EC" id="3.1.26.4" evidence="4"/>
<evidence type="ECO:0000256" key="1">
    <source>
        <dbReference type="ARBA" id="ARBA00001946"/>
    </source>
</evidence>
<evidence type="ECO:0000256" key="8">
    <source>
        <dbReference type="ARBA" id="ARBA00022759"/>
    </source>
</evidence>
<keyword evidence="12" id="KW-0812">Transmembrane</keyword>
<keyword evidence="12" id="KW-1133">Transmembrane helix</keyword>
<protein>
    <recommendedName>
        <fullName evidence="5">Ribonuclease H</fullName>
        <ecNumber evidence="4">3.1.26.4</ecNumber>
    </recommendedName>
</protein>
<sequence length="645" mass="71413">MTYYVVYHGRVPGVYEDWEDCRRQVHRFSGNSYKGYTTLEEAETRYANFRAGQRREMWRTPFIVMMLAATVSLVYYSFSSPSLSASAPPPFAARASIPANLRRSPCRGEALHRAQVLRCFLSAVVSSFLGGLCCSPSPALADAYIGIRPTRETFARFFSLRINSIQGKEIPKPKPPVQCGSCIIGSRQGSPFFKFSGLESCRLWQTTFFYVKNDGAADLINLPAFNPAPPTKTNWGYYPSNHIETSRVVRFMEKLKKDIDICSDNIIRAFISRQVLPLQRRAHKMSEMYGPGDPTKITGLPLSKADVANDRFTRIESEKRGPVRKRPLDKVDPILTSIGRTSRWATPRASILPQLAPNHRSMSMRLLCRPRLARNSGQARGKQEEQGPCDDAGSSQAPLPNVPGRKSSGKTSRHEALQGEDHAGFFRSALSLSKGSAVRSRRGKLPCGKLYATTKLPVRSPGLPDATAELCSEARGDANTATGSSDAASSRTSCDQASTAAGAKLRPPEPLKGKAMAWRAGGVARRRRCCGEKPTGLLGRITELKREGRELGHFLGYAEKWNQADISTATRGVGKERLPIVNPAGPKSTEEHFMRLRRAVKEFDNAWHDATNNVVVSFTNLFAIFLLKPVLFFPDSYMYPPRVLG</sequence>
<dbReference type="InterPro" id="IPR009027">
    <property type="entry name" value="Ribosomal_bL9/RNase_H1_N"/>
</dbReference>
<evidence type="ECO:0000313" key="14">
    <source>
        <dbReference type="EMBL" id="KAK1644201.1"/>
    </source>
</evidence>
<comment type="similarity">
    <text evidence="3">Belongs to the RNase H family.</text>
</comment>
<keyword evidence="15" id="KW-1185">Reference proteome</keyword>
<organism evidence="14 15">
    <name type="scientific">Lolium multiflorum</name>
    <name type="common">Italian ryegrass</name>
    <name type="synonym">Lolium perenne subsp. multiflorum</name>
    <dbReference type="NCBI Taxonomy" id="4521"/>
    <lineage>
        <taxon>Eukaryota</taxon>
        <taxon>Viridiplantae</taxon>
        <taxon>Streptophyta</taxon>
        <taxon>Embryophyta</taxon>
        <taxon>Tracheophyta</taxon>
        <taxon>Spermatophyta</taxon>
        <taxon>Magnoliopsida</taxon>
        <taxon>Liliopsida</taxon>
        <taxon>Poales</taxon>
        <taxon>Poaceae</taxon>
        <taxon>BOP clade</taxon>
        <taxon>Pooideae</taxon>
        <taxon>Poodae</taxon>
        <taxon>Poeae</taxon>
        <taxon>Poeae Chloroplast Group 2 (Poeae type)</taxon>
        <taxon>Loliodinae</taxon>
        <taxon>Loliinae</taxon>
        <taxon>Lolium</taxon>
    </lineage>
</organism>
<reference evidence="14" key="1">
    <citation type="submission" date="2023-07" db="EMBL/GenBank/DDBJ databases">
        <title>A chromosome-level genome assembly of Lolium multiflorum.</title>
        <authorList>
            <person name="Chen Y."/>
            <person name="Copetti D."/>
            <person name="Kolliker R."/>
            <person name="Studer B."/>
        </authorList>
    </citation>
    <scope>NUCLEOTIDE SEQUENCE</scope>
    <source>
        <strain evidence="14">02402/16</strain>
        <tissue evidence="14">Leaf</tissue>
    </source>
</reference>
<evidence type="ECO:0000256" key="4">
    <source>
        <dbReference type="ARBA" id="ARBA00012180"/>
    </source>
</evidence>
<keyword evidence="10" id="KW-0460">Magnesium</keyword>
<gene>
    <name evidence="14" type="ORF">QYE76_062006</name>
</gene>
<feature type="transmembrane region" description="Helical" evidence="12">
    <location>
        <begin position="60"/>
        <end position="78"/>
    </location>
</feature>
<dbReference type="GO" id="GO:0046872">
    <property type="term" value="F:metal ion binding"/>
    <property type="evidence" value="ECO:0007669"/>
    <property type="project" value="UniProtKB-KW"/>
</dbReference>
<keyword evidence="12" id="KW-0472">Membrane</keyword>
<dbReference type="InterPro" id="IPR037056">
    <property type="entry name" value="RNase_H1_N_sf"/>
</dbReference>
<dbReference type="Gene3D" id="3.40.970.10">
    <property type="entry name" value="Ribonuclease H1, N-terminal domain"/>
    <property type="match status" value="1"/>
</dbReference>
<feature type="compositionally biased region" description="Polar residues" evidence="11">
    <location>
        <begin position="479"/>
        <end position="499"/>
    </location>
</feature>
<name>A0AAD8S3A1_LOLMU</name>
<accession>A0AAD8S3A1</accession>
<evidence type="ECO:0000313" key="15">
    <source>
        <dbReference type="Proteomes" id="UP001231189"/>
    </source>
</evidence>
<comment type="cofactor">
    <cofactor evidence="1">
        <name>Mg(2+)</name>
        <dbReference type="ChEBI" id="CHEBI:18420"/>
    </cofactor>
</comment>
<evidence type="ECO:0000256" key="3">
    <source>
        <dbReference type="ARBA" id="ARBA00005300"/>
    </source>
</evidence>
<evidence type="ECO:0000256" key="12">
    <source>
        <dbReference type="SAM" id="Phobius"/>
    </source>
</evidence>
<evidence type="ECO:0000256" key="10">
    <source>
        <dbReference type="ARBA" id="ARBA00022842"/>
    </source>
</evidence>
<evidence type="ECO:0000259" key="13">
    <source>
        <dbReference type="Pfam" id="PF01693"/>
    </source>
</evidence>
<dbReference type="SUPFAM" id="SSF55658">
    <property type="entry name" value="L9 N-domain-like"/>
    <property type="match status" value="1"/>
</dbReference>
<keyword evidence="8" id="KW-0255">Endonuclease</keyword>
<dbReference type="AlphaFoldDB" id="A0AAD8S3A1"/>
<evidence type="ECO:0000256" key="5">
    <source>
        <dbReference type="ARBA" id="ARBA00017721"/>
    </source>
</evidence>
<evidence type="ECO:0000256" key="2">
    <source>
        <dbReference type="ARBA" id="ARBA00004065"/>
    </source>
</evidence>
<keyword evidence="9" id="KW-0378">Hydrolase</keyword>
<dbReference type="InterPro" id="IPR011320">
    <property type="entry name" value="RNase_H1_N"/>
</dbReference>
<feature type="region of interest" description="Disordered" evidence="11">
    <location>
        <begin position="374"/>
        <end position="420"/>
    </location>
</feature>
<dbReference type="PANTHER" id="PTHR33026:SF7">
    <property type="entry name" value="OS03G0100275 PROTEIN"/>
    <property type="match status" value="1"/>
</dbReference>
<evidence type="ECO:0000256" key="7">
    <source>
        <dbReference type="ARBA" id="ARBA00022723"/>
    </source>
</evidence>
<feature type="domain" description="Ribonuclease H1 N-terminal" evidence="13">
    <location>
        <begin position="3"/>
        <end position="43"/>
    </location>
</feature>
<keyword evidence="7" id="KW-0479">Metal-binding</keyword>
<dbReference type="EMBL" id="JAUUTY010000004">
    <property type="protein sequence ID" value="KAK1644201.1"/>
    <property type="molecule type" value="Genomic_DNA"/>
</dbReference>
<proteinExistence type="inferred from homology"/>
<comment type="function">
    <text evidence="2">Endonuclease that specifically degrades the RNA of RNA-DNA hybrids.</text>
</comment>
<comment type="caution">
    <text evidence="14">The sequence shown here is derived from an EMBL/GenBank/DDBJ whole genome shotgun (WGS) entry which is preliminary data.</text>
</comment>
<dbReference type="FunFam" id="3.40.970.10:FF:000002">
    <property type="entry name" value="Ribonuclease H"/>
    <property type="match status" value="1"/>
</dbReference>
<dbReference type="GO" id="GO:0004523">
    <property type="term" value="F:RNA-DNA hybrid ribonuclease activity"/>
    <property type="evidence" value="ECO:0007669"/>
    <property type="project" value="UniProtKB-EC"/>
</dbReference>
<dbReference type="Proteomes" id="UP001231189">
    <property type="component" value="Unassembled WGS sequence"/>
</dbReference>
<dbReference type="Pfam" id="PF01693">
    <property type="entry name" value="Cauli_VI"/>
    <property type="match status" value="1"/>
</dbReference>
<feature type="region of interest" description="Disordered" evidence="11">
    <location>
        <begin position="477"/>
        <end position="513"/>
    </location>
</feature>
<evidence type="ECO:0000256" key="9">
    <source>
        <dbReference type="ARBA" id="ARBA00022801"/>
    </source>
</evidence>
<evidence type="ECO:0000256" key="11">
    <source>
        <dbReference type="SAM" id="MobiDB-lite"/>
    </source>
</evidence>
<keyword evidence="6" id="KW-0540">Nuclease</keyword>
<evidence type="ECO:0000256" key="6">
    <source>
        <dbReference type="ARBA" id="ARBA00022722"/>
    </source>
</evidence>